<feature type="compositionally biased region" description="Basic and acidic residues" evidence="1">
    <location>
        <begin position="17"/>
        <end position="28"/>
    </location>
</feature>
<dbReference type="EMBL" id="SPMY01000001">
    <property type="protein sequence ID" value="NMQ26327.1"/>
    <property type="molecule type" value="Genomic_DNA"/>
</dbReference>
<evidence type="ECO:0000256" key="1">
    <source>
        <dbReference type="SAM" id="MobiDB-lite"/>
    </source>
</evidence>
<dbReference type="Proteomes" id="UP000749010">
    <property type="component" value="Unassembled WGS sequence"/>
</dbReference>
<organism evidence="2 3">
    <name type="scientific">Candidatus Accumulibacter phosphatis</name>
    <dbReference type="NCBI Taxonomy" id="327160"/>
    <lineage>
        <taxon>Bacteria</taxon>
        <taxon>Pseudomonadati</taxon>
        <taxon>Pseudomonadota</taxon>
        <taxon>Betaproteobacteria</taxon>
        <taxon>Candidatus Accumulibacter</taxon>
    </lineage>
</organism>
<feature type="region of interest" description="Disordered" evidence="1">
    <location>
        <begin position="1"/>
        <end position="36"/>
    </location>
</feature>
<reference evidence="2 3" key="1">
    <citation type="submission" date="2019-03" db="EMBL/GenBank/DDBJ databases">
        <title>Metabolic reconstructions from genomes of highly enriched 'Candidatus Accumulibacter' and 'Candidatus Competibacter' bioreactor populations.</title>
        <authorList>
            <person name="Annavajhala M.K."/>
            <person name="Welles L."/>
            <person name="Abbas B."/>
            <person name="Sorokin D."/>
            <person name="Park H."/>
            <person name="Van Loosdrecht M."/>
            <person name="Chandran K."/>
        </authorList>
    </citation>
    <scope>NUCLEOTIDE SEQUENCE [LARGE SCALE GENOMIC DNA]</scope>
    <source>
        <strain evidence="2 3">SBR_S</strain>
    </source>
</reference>
<evidence type="ECO:0000313" key="3">
    <source>
        <dbReference type="Proteomes" id="UP000749010"/>
    </source>
</evidence>
<protein>
    <submittedName>
        <fullName evidence="2">Uncharacterized protein</fullName>
    </submittedName>
</protein>
<keyword evidence="3" id="KW-1185">Reference proteome</keyword>
<dbReference type="RefSeq" id="WP_169064777.1">
    <property type="nucleotide sequence ID" value="NZ_SPMY01000001.1"/>
</dbReference>
<name>A0ABX1TQ16_9PROT</name>
<sequence length="295" mass="31979">MADWKSALRQIKTSLSGKKEAQESREPASRWSTQPPHEAKTLVQNARLLAKAGSPAISKILAVPHTAPSKPFAPSMRPALVPASVSSTPGPMLEALPKPKGIPTTVHVALASTLARQAYFKMPERWVAEGARTQLVPGNDNTAVDVVIGLDFGTSYTKAAIGLRDQIIPVTWEGVSDMPERYLLPSEYSVLDDGSCQLGQAPSVSHEKVRQRLKHPFIDPAVSSASIVAASIFVALVLRYIRCLDFSQAWKQDRPKQGPLDTEYRCAKQWSGKCSAGTRLPEAWSICLDSEPDGG</sequence>
<accession>A0ABX1TQ16</accession>
<proteinExistence type="predicted"/>
<evidence type="ECO:0000313" key="2">
    <source>
        <dbReference type="EMBL" id="NMQ26327.1"/>
    </source>
</evidence>
<comment type="caution">
    <text evidence="2">The sequence shown here is derived from an EMBL/GenBank/DDBJ whole genome shotgun (WGS) entry which is preliminary data.</text>
</comment>
<gene>
    <name evidence="2" type="ORF">E4Q23_00225</name>
</gene>